<evidence type="ECO:0000313" key="3">
    <source>
        <dbReference type="Proteomes" id="UP000027238"/>
    </source>
</evidence>
<feature type="region of interest" description="Disordered" evidence="1">
    <location>
        <begin position="225"/>
        <end position="266"/>
    </location>
</feature>
<comment type="caution">
    <text evidence="2">The sequence shown here is derived from an EMBL/GenBank/DDBJ whole genome shotgun (WGS) entry which is preliminary data.</text>
</comment>
<proteinExistence type="predicted"/>
<dbReference type="STRING" id="1173701.A0A066X380"/>
<dbReference type="InterPro" id="IPR027796">
    <property type="entry name" value="OTT_1508_deam-like"/>
</dbReference>
<dbReference type="eggNOG" id="ENOG502T4TN">
    <property type="taxonomic scope" value="Eukaryota"/>
</dbReference>
<feature type="compositionally biased region" description="Basic and acidic residues" evidence="1">
    <location>
        <begin position="237"/>
        <end position="246"/>
    </location>
</feature>
<gene>
    <name evidence="2" type="ORF">CSUB01_06377</name>
</gene>
<organism evidence="2 3">
    <name type="scientific">Colletotrichum sublineola</name>
    <name type="common">Sorghum anthracnose fungus</name>
    <dbReference type="NCBI Taxonomy" id="1173701"/>
    <lineage>
        <taxon>Eukaryota</taxon>
        <taxon>Fungi</taxon>
        <taxon>Dikarya</taxon>
        <taxon>Ascomycota</taxon>
        <taxon>Pezizomycotina</taxon>
        <taxon>Sordariomycetes</taxon>
        <taxon>Hypocreomycetidae</taxon>
        <taxon>Glomerellales</taxon>
        <taxon>Glomerellaceae</taxon>
        <taxon>Colletotrichum</taxon>
        <taxon>Colletotrichum graminicola species complex</taxon>
    </lineage>
</organism>
<accession>A0A066X380</accession>
<keyword evidence="3" id="KW-1185">Reference proteome</keyword>
<protein>
    <submittedName>
        <fullName evidence="2">Uncharacterized protein</fullName>
    </submittedName>
</protein>
<dbReference type="EMBL" id="JMSE01001208">
    <property type="protein sequence ID" value="KDN63598.1"/>
    <property type="molecule type" value="Genomic_DNA"/>
</dbReference>
<dbReference type="PANTHER" id="PTHR42037">
    <property type="match status" value="1"/>
</dbReference>
<evidence type="ECO:0000313" key="2">
    <source>
        <dbReference type="EMBL" id="KDN63598.1"/>
    </source>
</evidence>
<dbReference type="HOGENOM" id="CLU_894398_0_0_1"/>
<reference evidence="3" key="1">
    <citation type="journal article" date="2014" name="Genome Announc.">
        <title>Draft genome sequence of Colletotrichum sublineola, a destructive pathogen of cultivated sorghum.</title>
        <authorList>
            <person name="Baroncelli R."/>
            <person name="Sanz-Martin J.M."/>
            <person name="Rech G.E."/>
            <person name="Sukno S.A."/>
            <person name="Thon M.R."/>
        </authorList>
    </citation>
    <scope>NUCLEOTIDE SEQUENCE [LARGE SCALE GENOMIC DNA]</scope>
    <source>
        <strain evidence="3">TX430BB</strain>
    </source>
</reference>
<evidence type="ECO:0000256" key="1">
    <source>
        <dbReference type="SAM" id="MobiDB-lite"/>
    </source>
</evidence>
<dbReference type="Pfam" id="PF14441">
    <property type="entry name" value="OTT_1508_deam"/>
    <property type="match status" value="1"/>
</dbReference>
<dbReference type="OMA" id="MAMCELL"/>
<dbReference type="AlphaFoldDB" id="A0A066X380"/>
<name>A0A066X380_COLSU</name>
<sequence>MDKGATADDPETSYAWCQLRHHLGRLYSYRQTADGIVEACKEWPELFANFTARFIPSSRSARLWLPRPTLSLEDVIPAAFPDKNVQTYTSHIEQLREYGLGDDIRERLERKLVKQSVHCEVHLQDFLVREKMIESRNYWNNEMFIATSKPPCRLCHYYFDDSDNDFLVQSPHMNVYPKWRLPDVQRGQDKDAVVRREELLDEIIERMQEDTLNIVREQRQQWKRNDSRTGSWVGESRLGERSDTRASGRCPSASGTGGQSMGAEGRGFDFQLPTAIENDYVSVGSAS</sequence>
<dbReference type="Proteomes" id="UP000027238">
    <property type="component" value="Unassembled WGS sequence"/>
</dbReference>
<dbReference type="PANTHER" id="PTHR42037:SF1">
    <property type="match status" value="1"/>
</dbReference>
<dbReference type="OrthoDB" id="3251507at2759"/>